<protein>
    <submittedName>
        <fullName evidence="12">TonB-dependent receptor plug domain-containing protein</fullName>
    </submittedName>
</protein>
<sequence length="1017" mass="109503">MAQSTNGTVYGSVPPGTVVVVTSNTGVSRTVTAGSDGRYSVANLPGGEYKIEAKGIGSRAATVTVGGGTDVSFLTAMEAVTITGTRTLTIDTTQVDTRTVFTSDLLTKIAVGQSVNQVALLAPGVINSNSYNTPSTTSSNNNPLGRSAMANIGSFGGSAASENAYYINGFPVTNPLTNMGATTLAFNSIGQVQVLTGGYGAEYGRSTGGVMNVVTKRGTNEWKGGLYSIYSPKSFRNQPQDLYYPDTGKWSQASHYNTSAGNNPNNWTDGTMYQSRANNTVDSLVYGAYVGGPILKNKLFLFANVEQTRDEVQGVRQTRVGSLTSSNAAQGWSESTNTYPRATLKMDWNITDNHTLELTGIQDNAKEKYAYYGYDYKTLSHNSTKFNGDHVLADTSRLYVAKYTGNITDDLTVSAVVGQQKIKHNPDPLPGYDATKNYVTISPTTVPAAYGSIANPQPYQTVTDPSTDKTQGFRLDVSYVLGKHDLRFGVDRFRADSAIGSRNSGPGAYRWIYGQLSTPTEAIDASHGIGSPASAGANGANGYYVDQYFLSSGGSVSTVQKAYYLEDRWQITKRLLLSLGFRSDNFTNYNGDHKPYVDQKNNKAPRIGAVWDVHGNSTLKVFGNAGRYFLALPNNVAIRGANASLNSDKYYTYDSIGSDGTPVGLHPITPANGASGLCPSGTVGAGSVSSNLECGNAPDPATVAIQNLKPHYQDEFILGLEHAFSKQVSWGAKFTYRDLKSAIDDTCPEECRIFNPGEAATFLIPNGDGTYTKQAYSAADLGFPKLKRKLVSLDLYAEYNSGPLFGKLNYTLSRNYGNAEGQLNSTVDTGTGGQQDVSVTSDWDLPEIMEGANGLLPNHRKHQFKFFGSYQASDEWRIGGSAILTSGRPRNCTSYYPYAKAGIYNSPIYYHFCGVPGAQTAVNNPSVTPDSGFGASPRGTMGTTPWIKTINVSVTYTPAMFKGFSLQADVLNILNAQTPTAYYEASTNSRSTVNPRYGQVIYYTAPRSFRFTARYDF</sequence>
<evidence type="ECO:0000313" key="12">
    <source>
        <dbReference type="EMBL" id="MEO3689956.1"/>
    </source>
</evidence>
<organism evidence="12 13">
    <name type="scientific">Roseateles paludis</name>
    <dbReference type="NCBI Taxonomy" id="3145238"/>
    <lineage>
        <taxon>Bacteria</taxon>
        <taxon>Pseudomonadati</taxon>
        <taxon>Pseudomonadota</taxon>
        <taxon>Betaproteobacteria</taxon>
        <taxon>Burkholderiales</taxon>
        <taxon>Sphaerotilaceae</taxon>
        <taxon>Roseateles</taxon>
    </lineage>
</organism>
<evidence type="ECO:0000259" key="11">
    <source>
        <dbReference type="Pfam" id="PF25183"/>
    </source>
</evidence>
<dbReference type="InterPro" id="IPR037066">
    <property type="entry name" value="Plug_dom_sf"/>
</dbReference>
<name>A0ABV0FY66_9BURK</name>
<comment type="similarity">
    <text evidence="2 9">Belongs to the TonB-dependent receptor family.</text>
</comment>
<keyword evidence="7 12" id="KW-0675">Receptor</keyword>
<dbReference type="RefSeq" id="WP_347702795.1">
    <property type="nucleotide sequence ID" value="NZ_JBDPZD010000001.1"/>
</dbReference>
<keyword evidence="4 9" id="KW-1134">Transmembrane beta strand</keyword>
<keyword evidence="5 9" id="KW-0812">Transmembrane</keyword>
<evidence type="ECO:0000256" key="1">
    <source>
        <dbReference type="ARBA" id="ARBA00004571"/>
    </source>
</evidence>
<dbReference type="PANTHER" id="PTHR30069">
    <property type="entry name" value="TONB-DEPENDENT OUTER MEMBRANE RECEPTOR"/>
    <property type="match status" value="1"/>
</dbReference>
<evidence type="ECO:0000256" key="6">
    <source>
        <dbReference type="ARBA" id="ARBA00023136"/>
    </source>
</evidence>
<comment type="caution">
    <text evidence="12">The sequence shown here is derived from an EMBL/GenBank/DDBJ whole genome shotgun (WGS) entry which is preliminary data.</text>
</comment>
<dbReference type="PROSITE" id="PS52016">
    <property type="entry name" value="TONB_DEPENDENT_REC_3"/>
    <property type="match status" value="1"/>
</dbReference>
<dbReference type="SUPFAM" id="SSF56935">
    <property type="entry name" value="Porins"/>
    <property type="match status" value="1"/>
</dbReference>
<evidence type="ECO:0000313" key="13">
    <source>
        <dbReference type="Proteomes" id="UP001495147"/>
    </source>
</evidence>
<dbReference type="EMBL" id="JBDPZD010000001">
    <property type="protein sequence ID" value="MEO3689956.1"/>
    <property type="molecule type" value="Genomic_DNA"/>
</dbReference>
<dbReference type="Pfam" id="PF07715">
    <property type="entry name" value="Plug"/>
    <property type="match status" value="1"/>
</dbReference>
<keyword evidence="13" id="KW-1185">Reference proteome</keyword>
<feature type="domain" description="TonB-dependent transporter Oar-like beta-barrel" evidence="11">
    <location>
        <begin position="326"/>
        <end position="591"/>
    </location>
</feature>
<accession>A0ABV0FY66</accession>
<evidence type="ECO:0000256" key="8">
    <source>
        <dbReference type="ARBA" id="ARBA00023237"/>
    </source>
</evidence>
<evidence type="ECO:0000256" key="9">
    <source>
        <dbReference type="PROSITE-ProRule" id="PRU01360"/>
    </source>
</evidence>
<dbReference type="Gene3D" id="2.40.170.20">
    <property type="entry name" value="TonB-dependent receptor, beta-barrel domain"/>
    <property type="match status" value="1"/>
</dbReference>
<dbReference type="InterPro" id="IPR036942">
    <property type="entry name" value="Beta-barrel_TonB_sf"/>
</dbReference>
<dbReference type="InterPro" id="IPR039426">
    <property type="entry name" value="TonB-dep_rcpt-like"/>
</dbReference>
<reference evidence="12 13" key="1">
    <citation type="submission" date="2024-05" db="EMBL/GenBank/DDBJ databases">
        <title>Roseateles sp. DJS-2-20 16S ribosomal RNA gene Genome sequencing and assembly.</title>
        <authorList>
            <person name="Woo H."/>
        </authorList>
    </citation>
    <scope>NUCLEOTIDE SEQUENCE [LARGE SCALE GENOMIC DNA]</scope>
    <source>
        <strain evidence="12 13">DJS-2-20</strain>
    </source>
</reference>
<keyword evidence="8 9" id="KW-0998">Cell outer membrane</keyword>
<keyword evidence="3 9" id="KW-0813">Transport</keyword>
<evidence type="ECO:0000259" key="10">
    <source>
        <dbReference type="Pfam" id="PF07715"/>
    </source>
</evidence>
<dbReference type="SUPFAM" id="SSF49452">
    <property type="entry name" value="Starch-binding domain-like"/>
    <property type="match status" value="1"/>
</dbReference>
<gene>
    <name evidence="12" type="ORF">ABDJ85_00645</name>
</gene>
<dbReference type="Gene3D" id="2.60.40.1120">
    <property type="entry name" value="Carboxypeptidase-like, regulatory domain"/>
    <property type="match status" value="1"/>
</dbReference>
<evidence type="ECO:0000256" key="7">
    <source>
        <dbReference type="ARBA" id="ARBA00023170"/>
    </source>
</evidence>
<evidence type="ECO:0000256" key="4">
    <source>
        <dbReference type="ARBA" id="ARBA00022452"/>
    </source>
</evidence>
<dbReference type="Gene3D" id="2.170.130.10">
    <property type="entry name" value="TonB-dependent receptor, plug domain"/>
    <property type="match status" value="1"/>
</dbReference>
<evidence type="ECO:0000256" key="2">
    <source>
        <dbReference type="ARBA" id="ARBA00009810"/>
    </source>
</evidence>
<dbReference type="PANTHER" id="PTHR30069:SF46">
    <property type="entry name" value="OAR PROTEIN"/>
    <property type="match status" value="1"/>
</dbReference>
<evidence type="ECO:0000256" key="3">
    <source>
        <dbReference type="ARBA" id="ARBA00022448"/>
    </source>
</evidence>
<dbReference type="InterPro" id="IPR057601">
    <property type="entry name" value="Oar-like_b-barrel"/>
</dbReference>
<dbReference type="Pfam" id="PF25183">
    <property type="entry name" value="OMP_b-brl_4"/>
    <property type="match status" value="1"/>
</dbReference>
<feature type="domain" description="TonB-dependent receptor plug" evidence="10">
    <location>
        <begin position="97"/>
        <end position="210"/>
    </location>
</feature>
<keyword evidence="6 9" id="KW-0472">Membrane</keyword>
<dbReference type="Proteomes" id="UP001495147">
    <property type="component" value="Unassembled WGS sequence"/>
</dbReference>
<dbReference type="InterPro" id="IPR012910">
    <property type="entry name" value="Plug_dom"/>
</dbReference>
<comment type="subcellular location">
    <subcellularLocation>
        <location evidence="1 9">Cell outer membrane</location>
        <topology evidence="1 9">Multi-pass membrane protein</topology>
    </subcellularLocation>
</comment>
<proteinExistence type="inferred from homology"/>
<evidence type="ECO:0000256" key="5">
    <source>
        <dbReference type="ARBA" id="ARBA00022692"/>
    </source>
</evidence>
<dbReference type="InterPro" id="IPR013784">
    <property type="entry name" value="Carb-bd-like_fold"/>
</dbReference>